<keyword evidence="1" id="KW-0539">Nucleus</keyword>
<comment type="caution">
    <text evidence="3">The sequence shown here is derived from an EMBL/GenBank/DDBJ whole genome shotgun (WGS) entry which is preliminary data.</text>
</comment>
<evidence type="ECO:0000256" key="1">
    <source>
        <dbReference type="ARBA" id="ARBA00023242"/>
    </source>
</evidence>
<proteinExistence type="predicted"/>
<protein>
    <recommendedName>
        <fullName evidence="2">Zn(2)-C6 fungal-type domain-containing protein</fullName>
    </recommendedName>
</protein>
<dbReference type="InterPro" id="IPR001138">
    <property type="entry name" value="Zn2Cys6_DnaBD"/>
</dbReference>
<dbReference type="InterPro" id="IPR036864">
    <property type="entry name" value="Zn2-C6_fun-type_DNA-bd_sf"/>
</dbReference>
<organism evidence="3 4">
    <name type="scientific">Botrytis hyacinthi</name>
    <dbReference type="NCBI Taxonomy" id="278943"/>
    <lineage>
        <taxon>Eukaryota</taxon>
        <taxon>Fungi</taxon>
        <taxon>Dikarya</taxon>
        <taxon>Ascomycota</taxon>
        <taxon>Pezizomycotina</taxon>
        <taxon>Leotiomycetes</taxon>
        <taxon>Helotiales</taxon>
        <taxon>Sclerotiniaceae</taxon>
        <taxon>Botrytis</taxon>
    </lineage>
</organism>
<keyword evidence="4" id="KW-1185">Reference proteome</keyword>
<accession>A0A4Z1GHP4</accession>
<dbReference type="Pfam" id="PF00172">
    <property type="entry name" value="Zn_clus"/>
    <property type="match status" value="1"/>
</dbReference>
<reference evidence="3 4" key="1">
    <citation type="submission" date="2017-12" db="EMBL/GenBank/DDBJ databases">
        <title>Comparative genomics of Botrytis spp.</title>
        <authorList>
            <person name="Valero-Jimenez C.A."/>
            <person name="Tapia P."/>
            <person name="Veloso J."/>
            <person name="Silva-Moreno E."/>
            <person name="Staats M."/>
            <person name="Valdes J.H."/>
            <person name="Van Kan J.A.L."/>
        </authorList>
    </citation>
    <scope>NUCLEOTIDE SEQUENCE [LARGE SCALE GENOMIC DNA]</scope>
    <source>
        <strain evidence="3 4">Bh0001</strain>
    </source>
</reference>
<dbReference type="SUPFAM" id="SSF57701">
    <property type="entry name" value="Zn2/Cys6 DNA-binding domain"/>
    <property type="match status" value="1"/>
</dbReference>
<dbReference type="PROSITE" id="PS50048">
    <property type="entry name" value="ZN2_CY6_FUNGAL_2"/>
    <property type="match status" value="1"/>
</dbReference>
<dbReference type="AlphaFoldDB" id="A0A4Z1GHP4"/>
<evidence type="ECO:0000259" key="2">
    <source>
        <dbReference type="PROSITE" id="PS50048"/>
    </source>
</evidence>
<name>A0A4Z1GHP4_9HELO</name>
<dbReference type="Proteomes" id="UP000297814">
    <property type="component" value="Unassembled WGS sequence"/>
</dbReference>
<dbReference type="Gene3D" id="4.10.240.10">
    <property type="entry name" value="Zn(2)-C6 fungal-type DNA-binding domain"/>
    <property type="match status" value="1"/>
</dbReference>
<dbReference type="EMBL" id="PQXK01000175">
    <property type="protein sequence ID" value="TGO34962.1"/>
    <property type="molecule type" value="Genomic_DNA"/>
</dbReference>
<sequence>MSIGPQHDLYTKGALVILISPTRAQSARREGASLQPQFRRREEIITYVFIHLKESFLADDEGQESKYPPLRLFPPDQEIICQYREKILLDGADKIIKRIIVCVPEPSYIIPFTFPRPAGPSSSINTFTDDLQMRGLLKDEFSSDPCENFYDGVLEACQPDLDRLLRICIPNVFQKGSHSEAGSELDQLASNTTSKRFYVFANILIFEPDLNLPASISLSKRLSFAAQDFLDSDEPDEPRLASSSNPIEFPSLTACIPCHKRRRKCDRYSPCSRCSNSNFWGNIAQKDVPDVTSKEADVTNADRAVASKAPIIEIIFKLRGTSEGSKEKRLEK</sequence>
<dbReference type="GO" id="GO:0000981">
    <property type="term" value="F:DNA-binding transcription factor activity, RNA polymerase II-specific"/>
    <property type="evidence" value="ECO:0007669"/>
    <property type="project" value="InterPro"/>
</dbReference>
<feature type="domain" description="Zn(2)-C6 fungal-type" evidence="2">
    <location>
        <begin position="254"/>
        <end position="278"/>
    </location>
</feature>
<dbReference type="CDD" id="cd00067">
    <property type="entry name" value="GAL4"/>
    <property type="match status" value="1"/>
</dbReference>
<gene>
    <name evidence="3" type="ORF">BHYA_0175g00150</name>
</gene>
<evidence type="ECO:0000313" key="4">
    <source>
        <dbReference type="Proteomes" id="UP000297814"/>
    </source>
</evidence>
<evidence type="ECO:0000313" key="3">
    <source>
        <dbReference type="EMBL" id="TGO34962.1"/>
    </source>
</evidence>
<dbReference type="GO" id="GO:0008270">
    <property type="term" value="F:zinc ion binding"/>
    <property type="evidence" value="ECO:0007669"/>
    <property type="project" value="InterPro"/>
</dbReference>